<dbReference type="InterPro" id="IPR050957">
    <property type="entry name" value="BMP_lipoprotein"/>
</dbReference>
<protein>
    <submittedName>
        <fullName evidence="1">Sugar binding protein</fullName>
    </submittedName>
</protein>
<sequence>MKNRILTVFLIGVLVFSVAISGCTGGETTSTPEYAGKVAVVYDVGGRGDLSFNDMAYLGASKAAKDFNLEIKEVQSNTESD</sequence>
<dbReference type="PANTHER" id="PTHR34296">
    <property type="entry name" value="TRANSCRIPTIONAL ACTIVATOR PROTEIN MED"/>
    <property type="match status" value="1"/>
</dbReference>
<comment type="caution">
    <text evidence="1">The sequence shown here is derived from an EMBL/GenBank/DDBJ whole genome shotgun (WGS) entry which is preliminary data.</text>
</comment>
<proteinExistence type="predicted"/>
<dbReference type="EMBL" id="LGFD01000036">
    <property type="protein sequence ID" value="KUK17103.1"/>
    <property type="molecule type" value="Genomic_DNA"/>
</dbReference>
<dbReference type="Proteomes" id="UP000053911">
    <property type="component" value="Unassembled WGS sequence"/>
</dbReference>
<reference evidence="2" key="1">
    <citation type="journal article" date="2015" name="MBio">
        <title>Genome-Resolved Metagenomic Analysis Reveals Roles for Candidate Phyla and Other Microbial Community Members in Biogeochemical Transformations in Oil Reservoirs.</title>
        <authorList>
            <person name="Hu P."/>
            <person name="Tom L."/>
            <person name="Singh A."/>
            <person name="Thomas B.C."/>
            <person name="Baker B.J."/>
            <person name="Piceno Y.M."/>
            <person name="Andersen G.L."/>
            <person name="Banfield J.F."/>
        </authorList>
    </citation>
    <scope>NUCLEOTIDE SEQUENCE [LARGE SCALE GENOMIC DNA]</scope>
</reference>
<organism evidence="1 2">
    <name type="scientific">Thermococcus sibiricus</name>
    <dbReference type="NCBI Taxonomy" id="172049"/>
    <lineage>
        <taxon>Archaea</taxon>
        <taxon>Methanobacteriati</taxon>
        <taxon>Methanobacteriota</taxon>
        <taxon>Thermococci</taxon>
        <taxon>Thermococcales</taxon>
        <taxon>Thermococcaceae</taxon>
        <taxon>Thermococcus</taxon>
    </lineage>
</organism>
<evidence type="ECO:0000313" key="1">
    <source>
        <dbReference type="EMBL" id="KUK17103.1"/>
    </source>
</evidence>
<dbReference type="PANTHER" id="PTHR34296:SF2">
    <property type="entry name" value="ABC TRANSPORTER GUANOSINE-BINDING PROTEIN NUPN"/>
    <property type="match status" value="1"/>
</dbReference>
<accession>A0A101EKL3</accession>
<evidence type="ECO:0000313" key="2">
    <source>
        <dbReference type="Proteomes" id="UP000053911"/>
    </source>
</evidence>
<dbReference type="AlphaFoldDB" id="A0A101EKL3"/>
<gene>
    <name evidence="1" type="ORF">XD54_1616</name>
</gene>
<dbReference type="PROSITE" id="PS51257">
    <property type="entry name" value="PROKAR_LIPOPROTEIN"/>
    <property type="match status" value="1"/>
</dbReference>
<name>A0A101EKL3_9EURY</name>
<dbReference type="Gene3D" id="3.40.50.2300">
    <property type="match status" value="1"/>
</dbReference>
<dbReference type="PATRIC" id="fig|172049.5.peg.1087"/>